<dbReference type="PRINTS" id="PR00736">
    <property type="entry name" value="GLHYDRLASE15"/>
</dbReference>
<evidence type="ECO:0000256" key="8">
    <source>
        <dbReference type="ARBA" id="ARBA00033442"/>
    </source>
</evidence>
<evidence type="ECO:0000256" key="2">
    <source>
        <dbReference type="ARBA" id="ARBA00006188"/>
    </source>
</evidence>
<dbReference type="AlphaFoldDB" id="U4L3S0"/>
<reference evidence="11 12" key="1">
    <citation type="journal article" date="2013" name="PLoS Genet.">
        <title>The genome and development-dependent transcriptomes of Pyronema confluens: a window into fungal evolution.</title>
        <authorList>
            <person name="Traeger S."/>
            <person name="Altegoer F."/>
            <person name="Freitag M."/>
            <person name="Gabaldon T."/>
            <person name="Kempken F."/>
            <person name="Kumar A."/>
            <person name="Marcet-Houben M."/>
            <person name="Poggeler S."/>
            <person name="Stajich J.E."/>
            <person name="Nowrousian M."/>
        </authorList>
    </citation>
    <scope>NUCLEOTIDE SEQUENCE [LARGE SCALE GENOMIC DNA]</scope>
    <source>
        <strain evidence="12">CBS 100304</strain>
        <tissue evidence="11">Vegetative mycelium</tissue>
    </source>
</reference>
<dbReference type="eggNOG" id="ENOG502QPM2">
    <property type="taxonomic scope" value="Eukaryota"/>
</dbReference>
<dbReference type="SUPFAM" id="SSF48208">
    <property type="entry name" value="Six-hairpin glycosidases"/>
    <property type="match status" value="1"/>
</dbReference>
<feature type="domain" description="GH15-like" evidence="10">
    <location>
        <begin position="77"/>
        <end position="509"/>
    </location>
</feature>
<dbReference type="Proteomes" id="UP000018144">
    <property type="component" value="Unassembled WGS sequence"/>
</dbReference>
<dbReference type="OMA" id="YNTIERY"/>
<dbReference type="Gene3D" id="1.50.10.10">
    <property type="match status" value="1"/>
</dbReference>
<dbReference type="InterPro" id="IPR012341">
    <property type="entry name" value="6hp_glycosidase-like_sf"/>
</dbReference>
<evidence type="ECO:0000256" key="7">
    <source>
        <dbReference type="ARBA" id="ARBA00023326"/>
    </source>
</evidence>
<keyword evidence="5" id="KW-0119">Carbohydrate metabolism</keyword>
<dbReference type="InterPro" id="IPR008928">
    <property type="entry name" value="6-hairpin_glycosidase_sf"/>
</dbReference>
<gene>
    <name evidence="11" type="ORF">PCON_09821</name>
</gene>
<proteinExistence type="inferred from homology"/>
<evidence type="ECO:0000256" key="3">
    <source>
        <dbReference type="ARBA" id="ARBA00012593"/>
    </source>
</evidence>
<keyword evidence="12" id="KW-1185">Reference proteome</keyword>
<evidence type="ECO:0000259" key="10">
    <source>
        <dbReference type="Pfam" id="PF00723"/>
    </source>
</evidence>
<dbReference type="EC" id="3.2.1.3" evidence="3"/>
<organism evidence="11 12">
    <name type="scientific">Pyronema omphalodes (strain CBS 100304)</name>
    <name type="common">Pyronema confluens</name>
    <dbReference type="NCBI Taxonomy" id="1076935"/>
    <lineage>
        <taxon>Eukaryota</taxon>
        <taxon>Fungi</taxon>
        <taxon>Dikarya</taxon>
        <taxon>Ascomycota</taxon>
        <taxon>Pezizomycotina</taxon>
        <taxon>Pezizomycetes</taxon>
        <taxon>Pezizales</taxon>
        <taxon>Pyronemataceae</taxon>
        <taxon>Pyronema</taxon>
    </lineage>
</organism>
<dbReference type="GO" id="GO:0004339">
    <property type="term" value="F:glucan 1,4-alpha-glucosidase activity"/>
    <property type="evidence" value="ECO:0007669"/>
    <property type="project" value="UniProtKB-EC"/>
</dbReference>
<evidence type="ECO:0000256" key="9">
    <source>
        <dbReference type="ARBA" id="ARBA00033473"/>
    </source>
</evidence>
<dbReference type="GO" id="GO:0000324">
    <property type="term" value="C:fungal-type vacuole"/>
    <property type="evidence" value="ECO:0007669"/>
    <property type="project" value="TreeGrafter"/>
</dbReference>
<dbReference type="STRING" id="1076935.U4L3S0"/>
<keyword evidence="4" id="KW-0378">Hydrolase</keyword>
<evidence type="ECO:0000313" key="11">
    <source>
        <dbReference type="EMBL" id="CCX10228.1"/>
    </source>
</evidence>
<dbReference type="GO" id="GO:0000272">
    <property type="term" value="P:polysaccharide catabolic process"/>
    <property type="evidence" value="ECO:0007669"/>
    <property type="project" value="UniProtKB-KW"/>
</dbReference>
<dbReference type="PANTHER" id="PTHR31616">
    <property type="entry name" value="TREHALASE"/>
    <property type="match status" value="1"/>
</dbReference>
<evidence type="ECO:0000256" key="6">
    <source>
        <dbReference type="ARBA" id="ARBA00023295"/>
    </source>
</evidence>
<comment type="similarity">
    <text evidence="2">Belongs to the glycosyl hydrolase 15 family.</text>
</comment>
<dbReference type="OrthoDB" id="6123450at2759"/>
<keyword evidence="7" id="KW-0624">Polysaccharide degradation</keyword>
<dbReference type="InterPro" id="IPR000165">
    <property type="entry name" value="Glucoamylase"/>
</dbReference>
<evidence type="ECO:0000256" key="5">
    <source>
        <dbReference type="ARBA" id="ARBA00023277"/>
    </source>
</evidence>
<sequence length="526" mass="58873">MVFLRGLVGYWACMNGLALGYVINSPASELQHVFFSPSRFSDSLGSLLGISKRPSDPIVPPGLEDWIQEQRRISFGYLLDNIAPNGANAKDAAPGSVIASPSKHAPNYYYQWVRDAAITMGDVVEAYANSGDEKYKHIIDAYADIQGALQNTFNPSGGYTTGGLGEPKFQVDGAPFTENWARPQRDGPALRALTLISYLRALNESDPSAVDNQWLSRLYDAKLPTNSIIKADLEYISHTWNMTGFDLWEEITDLHFFTAIVQRKALVEGRDLAHALNDPEAAHWYDSQQLALKDFLARSFWNKKEGRLNAYLESPFRSGADCALLLGALHGGQEDLFPPWADEILASLEALASDFSTRYPVNQMTPPFYREEERLRGVGIGRYPEDRYDGVGLSEGHPWFLCTSSASNVLYNTIERYVEQGYFEINDINLRFFNHIRDGKAIKGKYTMGDYAFGDYLVDMFKYADSFLNVIRWHATSDGHLSEQFNRYSGFQRGAKQLTWSHGSYLGAAIDRDAAMDALQESGVVA</sequence>
<dbReference type="InterPro" id="IPR011613">
    <property type="entry name" value="GH15-like"/>
</dbReference>
<evidence type="ECO:0000313" key="12">
    <source>
        <dbReference type="Proteomes" id="UP000018144"/>
    </source>
</evidence>
<comment type="catalytic activity">
    <reaction evidence="1">
        <text>Hydrolysis of terminal (1-&gt;4)-linked alpha-D-glucose residues successively from non-reducing ends of the chains with release of beta-D-glucose.</text>
        <dbReference type="EC" id="3.2.1.3"/>
    </reaction>
</comment>
<keyword evidence="6" id="KW-0326">Glycosidase</keyword>
<dbReference type="EMBL" id="HF935524">
    <property type="protein sequence ID" value="CCX10228.1"/>
    <property type="molecule type" value="Genomic_DNA"/>
</dbReference>
<dbReference type="Pfam" id="PF00723">
    <property type="entry name" value="Glyco_hydro_15"/>
    <property type="match status" value="1"/>
</dbReference>
<evidence type="ECO:0000256" key="4">
    <source>
        <dbReference type="ARBA" id="ARBA00022801"/>
    </source>
</evidence>
<dbReference type="PANTHER" id="PTHR31616:SF9">
    <property type="entry name" value="GLUCOAMYLASE, INTRACELLULAR SPORULATION-SPECIFIC"/>
    <property type="match status" value="1"/>
</dbReference>
<accession>U4L3S0</accession>
<protein>
    <recommendedName>
        <fullName evidence="3">glucan 1,4-alpha-glucosidase</fullName>
        <ecNumber evidence="3">3.2.1.3</ecNumber>
    </recommendedName>
    <alternativeName>
        <fullName evidence="9">1,4-alpha-D-glucan glucohydrolase</fullName>
    </alternativeName>
    <alternativeName>
        <fullName evidence="8">Glucan 1,4-alpha-glucosidase</fullName>
    </alternativeName>
</protein>
<name>U4L3S0_PYROM</name>
<evidence type="ECO:0000256" key="1">
    <source>
        <dbReference type="ARBA" id="ARBA00001863"/>
    </source>
</evidence>